<evidence type="ECO:0000256" key="3">
    <source>
        <dbReference type="ARBA" id="ARBA00022448"/>
    </source>
</evidence>
<evidence type="ECO:0000256" key="7">
    <source>
        <dbReference type="SAM" id="Phobius"/>
    </source>
</evidence>
<evidence type="ECO:0000313" key="9">
    <source>
        <dbReference type="EMBL" id="KAG8193192.1"/>
    </source>
</evidence>
<dbReference type="SUPFAM" id="SSF52540">
    <property type="entry name" value="P-loop containing nucleoside triphosphate hydrolases"/>
    <property type="match status" value="1"/>
</dbReference>
<name>A0AAV6V9S9_9ARAC</name>
<keyword evidence="10" id="KW-1185">Reference proteome</keyword>
<keyword evidence="4 7" id="KW-0812">Transmembrane</keyword>
<dbReference type="FunFam" id="3.40.50.300:FF:001473">
    <property type="entry name" value="ATP-binding cassette transporter"/>
    <property type="match status" value="1"/>
</dbReference>
<comment type="subcellular location">
    <subcellularLocation>
        <location evidence="1">Membrane</location>
        <topology evidence="1">Multi-pass membrane protein</topology>
    </subcellularLocation>
</comment>
<dbReference type="GO" id="GO:0043190">
    <property type="term" value="C:ATP-binding cassette (ABC) transporter complex"/>
    <property type="evidence" value="ECO:0007669"/>
    <property type="project" value="TreeGrafter"/>
</dbReference>
<gene>
    <name evidence="9" type="ORF">JTE90_005542</name>
</gene>
<dbReference type="GO" id="GO:0005524">
    <property type="term" value="F:ATP binding"/>
    <property type="evidence" value="ECO:0007669"/>
    <property type="project" value="InterPro"/>
</dbReference>
<dbReference type="Pfam" id="PF01061">
    <property type="entry name" value="ABC2_membrane"/>
    <property type="match status" value="1"/>
</dbReference>
<proteinExistence type="inferred from homology"/>
<dbReference type="InterPro" id="IPR050352">
    <property type="entry name" value="ABCG_transporters"/>
</dbReference>
<dbReference type="InterPro" id="IPR013525">
    <property type="entry name" value="ABC2_TM"/>
</dbReference>
<dbReference type="Pfam" id="PF00005">
    <property type="entry name" value="ABC_tran"/>
    <property type="match status" value="1"/>
</dbReference>
<dbReference type="GO" id="GO:0140359">
    <property type="term" value="F:ABC-type transporter activity"/>
    <property type="evidence" value="ECO:0007669"/>
    <property type="project" value="InterPro"/>
</dbReference>
<feature type="transmembrane region" description="Helical" evidence="7">
    <location>
        <begin position="578"/>
        <end position="599"/>
    </location>
</feature>
<dbReference type="Proteomes" id="UP000827092">
    <property type="component" value="Unassembled WGS sequence"/>
</dbReference>
<organism evidence="9 10">
    <name type="scientific">Oedothorax gibbosus</name>
    <dbReference type="NCBI Taxonomy" id="931172"/>
    <lineage>
        <taxon>Eukaryota</taxon>
        <taxon>Metazoa</taxon>
        <taxon>Ecdysozoa</taxon>
        <taxon>Arthropoda</taxon>
        <taxon>Chelicerata</taxon>
        <taxon>Arachnida</taxon>
        <taxon>Araneae</taxon>
        <taxon>Araneomorphae</taxon>
        <taxon>Entelegynae</taxon>
        <taxon>Araneoidea</taxon>
        <taxon>Linyphiidae</taxon>
        <taxon>Erigoninae</taxon>
        <taxon>Oedothorax</taxon>
    </lineage>
</organism>
<keyword evidence="5 7" id="KW-1133">Transmembrane helix</keyword>
<comment type="caution">
    <text evidence="9">The sequence shown here is derived from an EMBL/GenBank/DDBJ whole genome shotgun (WGS) entry which is preliminary data.</text>
</comment>
<feature type="transmembrane region" description="Helical" evidence="7">
    <location>
        <begin position="468"/>
        <end position="488"/>
    </location>
</feature>
<feature type="domain" description="ABC transporter" evidence="8">
    <location>
        <begin position="87"/>
        <end position="336"/>
    </location>
</feature>
<keyword evidence="6 7" id="KW-0472">Membrane</keyword>
<feature type="transmembrane region" description="Helical" evidence="7">
    <location>
        <begin position="682"/>
        <end position="712"/>
    </location>
</feature>
<sequence length="718" mass="80989">MVIYDPDVSMLGWLHAQLDVRAAYLYGNLDQEVFMSQPEGHVARGEEHKKLVVEFEGSRTKNFGTMKDLKPVPDSIGGNGISSDHVLELNSVSHTGQVEPGSCFQKITGSVPTGAVLKDVSMEVHAGEVMAVLGSKGSGKRALLEVIGRRALGVTRGQILLNEISLSLQLFQEQCGFVPRRVSLLPGISVRQTLMYSAQLTIGPKVSMSMKRNRVKQVMADLALNQVSNREVSCLKPSEYRRLAVGIELVKDPVLILLDDPTCDLDPLNTYFVVSILSNHAKKHNRIVVLSMEKPRSDIFPFLDRVTYLSLGEVVYTGSTRMLLDYFGSIGFPCPELENPLMYYLCLSTVDRRTKERFIESSTQISALVDKFKVEGAHYRKYYLPSSEALDSKEARYKLPLTAYGQPSGWQVFCTLLSRRFCLLFNCNRRALRELFLRLFLLPVFFTLVLGAYFQMDDFQHSFLSRNGLMLNCMAGVSLLAAAITAVTHAPHRNRYYQESREGIYKGPLFMLSTIFYSIPLSVASVTGSATIIYAGCKLREEWERWATFCACLWAVYAFAEQQTIAIMMVVRSSYTAFVTSIYFLIVYITFASGTVRSLTTLPEWFSYMTHAVIYRYAGAFLQENEFALNPRLERVPYLNGSEALSCPTNIPGSCVYVDGNHYLMQRYHNTAGRLEDTDLQYWLNFGLCFVFVGGMWMLNTILHLVPLPAFIKTKFRN</sequence>
<dbReference type="Gene3D" id="3.40.50.300">
    <property type="entry name" value="P-loop containing nucleotide triphosphate hydrolases"/>
    <property type="match status" value="1"/>
</dbReference>
<dbReference type="InterPro" id="IPR027417">
    <property type="entry name" value="P-loop_NTPase"/>
</dbReference>
<dbReference type="AlphaFoldDB" id="A0AAV6V9S9"/>
<evidence type="ECO:0000256" key="5">
    <source>
        <dbReference type="ARBA" id="ARBA00022989"/>
    </source>
</evidence>
<dbReference type="PANTHER" id="PTHR48041:SF113">
    <property type="entry name" value="ATP-BINDING CASSETTE SUB-FAMILY G MEMBER 5"/>
    <property type="match status" value="1"/>
</dbReference>
<keyword evidence="3" id="KW-0813">Transport</keyword>
<evidence type="ECO:0000256" key="2">
    <source>
        <dbReference type="ARBA" id="ARBA00005814"/>
    </source>
</evidence>
<dbReference type="EMBL" id="JAFNEN010000127">
    <property type="protein sequence ID" value="KAG8193192.1"/>
    <property type="molecule type" value="Genomic_DNA"/>
</dbReference>
<evidence type="ECO:0000256" key="4">
    <source>
        <dbReference type="ARBA" id="ARBA00022692"/>
    </source>
</evidence>
<reference evidence="9 10" key="1">
    <citation type="journal article" date="2022" name="Nat. Ecol. Evol.">
        <title>A masculinizing supergene underlies an exaggerated male reproductive morph in a spider.</title>
        <authorList>
            <person name="Hendrickx F."/>
            <person name="De Corte Z."/>
            <person name="Sonet G."/>
            <person name="Van Belleghem S.M."/>
            <person name="Kostlbacher S."/>
            <person name="Vangestel C."/>
        </authorList>
    </citation>
    <scope>NUCLEOTIDE SEQUENCE [LARGE SCALE GENOMIC DNA]</scope>
    <source>
        <strain evidence="9">W744_W776</strain>
    </source>
</reference>
<dbReference type="GO" id="GO:0016887">
    <property type="term" value="F:ATP hydrolysis activity"/>
    <property type="evidence" value="ECO:0007669"/>
    <property type="project" value="InterPro"/>
</dbReference>
<evidence type="ECO:0000256" key="1">
    <source>
        <dbReference type="ARBA" id="ARBA00004141"/>
    </source>
</evidence>
<feature type="transmembrane region" description="Helical" evidence="7">
    <location>
        <begin position="509"/>
        <end position="534"/>
    </location>
</feature>
<protein>
    <recommendedName>
        <fullName evidence="8">ABC transporter domain-containing protein</fullName>
    </recommendedName>
</protein>
<comment type="similarity">
    <text evidence="2">Belongs to the ABC transporter superfamily. ABCG family. Eye pigment precursor importer (TC 3.A.1.204) subfamily.</text>
</comment>
<feature type="transmembrane region" description="Helical" evidence="7">
    <location>
        <begin position="435"/>
        <end position="456"/>
    </location>
</feature>
<evidence type="ECO:0000313" key="10">
    <source>
        <dbReference type="Proteomes" id="UP000827092"/>
    </source>
</evidence>
<accession>A0AAV6V9S9</accession>
<evidence type="ECO:0000256" key="6">
    <source>
        <dbReference type="ARBA" id="ARBA00023136"/>
    </source>
</evidence>
<evidence type="ECO:0000259" key="8">
    <source>
        <dbReference type="PROSITE" id="PS50893"/>
    </source>
</evidence>
<dbReference type="PANTHER" id="PTHR48041">
    <property type="entry name" value="ABC TRANSPORTER G FAMILY MEMBER 28"/>
    <property type="match status" value="1"/>
</dbReference>
<dbReference type="InterPro" id="IPR003439">
    <property type="entry name" value="ABC_transporter-like_ATP-bd"/>
</dbReference>
<dbReference type="PROSITE" id="PS50893">
    <property type="entry name" value="ABC_TRANSPORTER_2"/>
    <property type="match status" value="1"/>
</dbReference>